<keyword evidence="2" id="KW-1133">Transmembrane helix</keyword>
<keyword evidence="4" id="KW-1185">Reference proteome</keyword>
<name>A0ABC8SSI2_9AQUA</name>
<keyword evidence="2" id="KW-0472">Membrane</keyword>
<proteinExistence type="predicted"/>
<evidence type="ECO:0000256" key="1">
    <source>
        <dbReference type="SAM" id="MobiDB-lite"/>
    </source>
</evidence>
<reference evidence="3 4" key="1">
    <citation type="submission" date="2024-02" db="EMBL/GenBank/DDBJ databases">
        <authorList>
            <person name="Vignale AGUSTIN F."/>
            <person name="Sosa J E."/>
            <person name="Modenutti C."/>
        </authorList>
    </citation>
    <scope>NUCLEOTIDE SEQUENCE [LARGE SCALE GENOMIC DNA]</scope>
</reference>
<dbReference type="PANTHER" id="PTHR34379:SF6">
    <property type="entry name" value="PROTEIN 3F"/>
    <property type="match status" value="1"/>
</dbReference>
<dbReference type="InterPro" id="IPR040411">
    <property type="entry name" value="At5g23160-like"/>
</dbReference>
<dbReference type="PANTHER" id="PTHR34379">
    <property type="entry name" value="OS07G0553800 PROTEIN"/>
    <property type="match status" value="1"/>
</dbReference>
<gene>
    <name evidence="3" type="ORF">ILEXP_LOCUS28915</name>
</gene>
<comment type="caution">
    <text evidence="3">The sequence shown here is derived from an EMBL/GenBank/DDBJ whole genome shotgun (WGS) entry which is preliminary data.</text>
</comment>
<keyword evidence="2" id="KW-0812">Transmembrane</keyword>
<dbReference type="EMBL" id="CAUOFW020003480">
    <property type="protein sequence ID" value="CAK9160177.1"/>
    <property type="molecule type" value="Genomic_DNA"/>
</dbReference>
<feature type="compositionally biased region" description="Polar residues" evidence="1">
    <location>
        <begin position="115"/>
        <end position="139"/>
    </location>
</feature>
<evidence type="ECO:0000256" key="2">
    <source>
        <dbReference type="SAM" id="Phobius"/>
    </source>
</evidence>
<dbReference type="AlphaFoldDB" id="A0ABC8SSI2"/>
<evidence type="ECO:0000313" key="4">
    <source>
        <dbReference type="Proteomes" id="UP001642360"/>
    </source>
</evidence>
<sequence>MKNRGRNKLFMCFRPVALEEDDLVNPNRKGGSEGPVLTYIAVGGGNREGVVIPKILTSMSEEKLEESADGYVGGDGHRRTKKRFHRSLSRVLKAVLFDTSLATEVRNKKLRKNSFRSNSNLSSKMEKVSNSINKNPSSKESSRSDELLGVDSILSSSLYSSSTIPSSSLSSWCSSSITSNSRPFSEIKGSSRANSVDLKQGYKQSSTTKNARGGYYSSSIGLCWLLVCLLVLIFWGKICAIICTSISLFLAPQRSGGVHLPANEIDLPDIDSEEHKKKVIMEGLLKRNRNRVR</sequence>
<protein>
    <submittedName>
        <fullName evidence="3">Uncharacterized protein</fullName>
    </submittedName>
</protein>
<feature type="region of interest" description="Disordered" evidence="1">
    <location>
        <begin position="113"/>
        <end position="144"/>
    </location>
</feature>
<organism evidence="3 4">
    <name type="scientific">Ilex paraguariensis</name>
    <name type="common">yerba mate</name>
    <dbReference type="NCBI Taxonomy" id="185542"/>
    <lineage>
        <taxon>Eukaryota</taxon>
        <taxon>Viridiplantae</taxon>
        <taxon>Streptophyta</taxon>
        <taxon>Embryophyta</taxon>
        <taxon>Tracheophyta</taxon>
        <taxon>Spermatophyta</taxon>
        <taxon>Magnoliopsida</taxon>
        <taxon>eudicotyledons</taxon>
        <taxon>Gunneridae</taxon>
        <taxon>Pentapetalae</taxon>
        <taxon>asterids</taxon>
        <taxon>campanulids</taxon>
        <taxon>Aquifoliales</taxon>
        <taxon>Aquifoliaceae</taxon>
        <taxon>Ilex</taxon>
    </lineage>
</organism>
<evidence type="ECO:0000313" key="3">
    <source>
        <dbReference type="EMBL" id="CAK9160177.1"/>
    </source>
</evidence>
<feature type="transmembrane region" description="Helical" evidence="2">
    <location>
        <begin position="213"/>
        <end position="235"/>
    </location>
</feature>
<accession>A0ABC8SSI2</accession>
<dbReference type="Proteomes" id="UP001642360">
    <property type="component" value="Unassembled WGS sequence"/>
</dbReference>